<comment type="caution">
    <text evidence="3">The sequence shown here is derived from an EMBL/GenBank/DDBJ whole genome shotgun (WGS) entry which is preliminary data.</text>
</comment>
<evidence type="ECO:0000259" key="1">
    <source>
        <dbReference type="Pfam" id="PF02541"/>
    </source>
</evidence>
<dbReference type="InterPro" id="IPR043129">
    <property type="entry name" value="ATPase_NBD"/>
</dbReference>
<dbReference type="EMBL" id="JAWJZY010000003">
    <property type="protein sequence ID" value="MEE8659203.1"/>
    <property type="molecule type" value="Genomic_DNA"/>
</dbReference>
<feature type="domain" description="Exopolyphosphatase C-terminal" evidence="2">
    <location>
        <begin position="359"/>
        <end position="500"/>
    </location>
</feature>
<dbReference type="InterPro" id="IPR050273">
    <property type="entry name" value="GppA/Ppx_hydrolase"/>
</dbReference>
<dbReference type="Gene3D" id="3.30.420.40">
    <property type="match status" value="1"/>
</dbReference>
<protein>
    <submittedName>
        <fullName evidence="3">Exopolyphosphatase/guanosine-5'-triphosphate, 3'-diphosphate pyrophosphatase</fullName>
    </submittedName>
</protein>
<organism evidence="3 4">
    <name type="scientific">Sorlinia euscelidii</name>
    <dbReference type="NCBI Taxonomy" id="3081148"/>
    <lineage>
        <taxon>Bacteria</taxon>
        <taxon>Pseudomonadati</taxon>
        <taxon>Pseudomonadota</taxon>
        <taxon>Alphaproteobacteria</taxon>
        <taxon>Acetobacterales</taxon>
        <taxon>Acetobacteraceae</taxon>
        <taxon>Sorlinia</taxon>
    </lineage>
</organism>
<evidence type="ECO:0000313" key="4">
    <source>
        <dbReference type="Proteomes" id="UP001312908"/>
    </source>
</evidence>
<dbReference type="InterPro" id="IPR003695">
    <property type="entry name" value="Ppx_GppA_N"/>
</dbReference>
<evidence type="ECO:0000313" key="3">
    <source>
        <dbReference type="EMBL" id="MEE8659203.1"/>
    </source>
</evidence>
<dbReference type="Gene3D" id="3.30.420.150">
    <property type="entry name" value="Exopolyphosphatase. Domain 2"/>
    <property type="match status" value="1"/>
</dbReference>
<gene>
    <name evidence="3" type="ORF">DOFOFD_09280</name>
</gene>
<feature type="domain" description="Ppx/GppA phosphatase N-terminal" evidence="1">
    <location>
        <begin position="38"/>
        <end position="309"/>
    </location>
</feature>
<dbReference type="Gene3D" id="1.10.3210.10">
    <property type="entry name" value="Hypothetical protein af1432"/>
    <property type="match status" value="1"/>
</dbReference>
<dbReference type="RefSeq" id="WP_394820044.1">
    <property type="nucleotide sequence ID" value="NZ_JAWJZY010000003.1"/>
</dbReference>
<name>A0ABU7U4P9_9PROT</name>
<dbReference type="CDD" id="cd24052">
    <property type="entry name" value="ASKHA_NBD_HpPPX-GppA-like"/>
    <property type="match status" value="1"/>
</dbReference>
<keyword evidence="4" id="KW-1185">Reference proteome</keyword>
<dbReference type="PANTHER" id="PTHR30005">
    <property type="entry name" value="EXOPOLYPHOSPHATASE"/>
    <property type="match status" value="1"/>
</dbReference>
<dbReference type="InterPro" id="IPR048951">
    <property type="entry name" value="Ppx_C"/>
</dbReference>
<dbReference type="Pfam" id="PF21697">
    <property type="entry name" value="Ppx_C"/>
    <property type="match status" value="1"/>
</dbReference>
<proteinExistence type="predicted"/>
<evidence type="ECO:0000259" key="2">
    <source>
        <dbReference type="Pfam" id="PF21697"/>
    </source>
</evidence>
<dbReference type="Pfam" id="PF02541">
    <property type="entry name" value="Ppx-GppA"/>
    <property type="match status" value="1"/>
</dbReference>
<accession>A0ABU7U4P9</accession>
<dbReference type="SUPFAM" id="SSF109604">
    <property type="entry name" value="HD-domain/PDEase-like"/>
    <property type="match status" value="1"/>
</dbReference>
<dbReference type="PANTHER" id="PTHR30005:SF0">
    <property type="entry name" value="RETROGRADE REGULATION PROTEIN 2"/>
    <property type="match status" value="1"/>
</dbReference>
<sequence length="507" mass="55654">MKKLRVAQKAVKASAPPHQRRAAVIDLGSNSVRLVIFEGVTRNPIAIFNEKATLKLGRGLHETGRLNEEGLKRAHTVLKRFNVIARSMKAEPFEILATAAVRDADNGAEFIEILKKHMPNVAIRILSGEEEARYSATGVLCGQPDADGIVADIGGGSLELIHVAQRKMKKASTMPLGVIRLSDRAEGERKKAAELAAKDIGGQTWLKAHRDKTLYLVGGAFRALARLQIARTQYPLNMVHLYTLRPAEAEALCDWILSTPRKALEKTPNLSKKRFDDVPYAAIVLLTLMKRLDPDKIVFSVDGLREGWYMARVGADVADIDPCDAMVKALASRLGRGCQLPDALINWTQPLFEKDDPTQKNLRKMACRLSDIGAYDHPEYRAEQTFLRILHVNGGGFDHQARGFIATALAIRYEADVEGRLLSAARDILPDEAFERATRLGKALRLAYTICGGTESLLKGARIARGGGEIVLELDKMASFALGSNVKNRLSHLGAAFGEETRIVTDA</sequence>
<dbReference type="Proteomes" id="UP001312908">
    <property type="component" value="Unassembled WGS sequence"/>
</dbReference>
<reference evidence="3 4" key="1">
    <citation type="submission" date="2023-10" db="EMBL/GenBank/DDBJ databases">
        <title>Sorlinia euscelidii gen. nov., sp. nov., an acetic acid bacteria isolated from the gut of Euscelidius variegatus emitter.</title>
        <authorList>
            <person name="Michoud G."/>
            <person name="Marasco R."/>
            <person name="Seferji K."/>
            <person name="Gonella E."/>
            <person name="Garuglieri E."/>
            <person name="Alma A."/>
            <person name="Mapelli F."/>
            <person name="Borin S."/>
            <person name="Daffonchio D."/>
            <person name="Crotti E."/>
        </authorList>
    </citation>
    <scope>NUCLEOTIDE SEQUENCE [LARGE SCALE GENOMIC DNA]</scope>
    <source>
        <strain evidence="3 4">EV16P</strain>
    </source>
</reference>
<dbReference type="SUPFAM" id="SSF53067">
    <property type="entry name" value="Actin-like ATPase domain"/>
    <property type="match status" value="2"/>
</dbReference>